<dbReference type="EMBL" id="QPGB01000005">
    <property type="protein sequence ID" value="RCS56749.1"/>
    <property type="molecule type" value="Genomic_DNA"/>
</dbReference>
<sequence length="173" mass="19625">MRHYPTNSPKAAARVLIMMLISNARLEHAELDFLQKLRVAEKLGLSEESFTQVLQDYCADLLADPRRATVQTAAPALVDGLLDEITDPHLQQQIADFAFLLSHADDQFCQIEQAVYQRMLQRWRMDLSGTAVFTTDSIKLLGQIRQAARQHTKQVVQRLNREIKPVKPSATTL</sequence>
<evidence type="ECO:0000313" key="1">
    <source>
        <dbReference type="EMBL" id="RCS56749.1"/>
    </source>
</evidence>
<dbReference type="RefSeq" id="WP_114403352.1">
    <property type="nucleotide sequence ID" value="NZ_QPGB01000005.1"/>
</dbReference>
<dbReference type="InterPro" id="IPR029024">
    <property type="entry name" value="TerB-like"/>
</dbReference>
<proteinExistence type="predicted"/>
<organism evidence="1 2">
    <name type="scientific">Parvibium lacunae</name>
    <dbReference type="NCBI Taxonomy" id="1888893"/>
    <lineage>
        <taxon>Bacteria</taxon>
        <taxon>Pseudomonadati</taxon>
        <taxon>Pseudomonadota</taxon>
        <taxon>Betaproteobacteria</taxon>
        <taxon>Burkholderiales</taxon>
        <taxon>Alcaligenaceae</taxon>
        <taxon>Parvibium</taxon>
    </lineage>
</organism>
<reference evidence="1 2" key="1">
    <citation type="journal article" date="2018" name="Int. J. Syst. Evol. Microbiol.">
        <title>Parvibium lacunae gen. nov., sp. nov., a new member of the family Alcaligenaceae isolated from a freshwater pond.</title>
        <authorList>
            <person name="Chen W.M."/>
            <person name="Xie P.B."/>
            <person name="Hsu M.Y."/>
            <person name="Sheu S.Y."/>
        </authorList>
    </citation>
    <scope>NUCLEOTIDE SEQUENCE [LARGE SCALE GENOMIC DNA]</scope>
    <source>
        <strain evidence="1 2">KMB9</strain>
    </source>
</reference>
<dbReference type="Proteomes" id="UP000252357">
    <property type="component" value="Unassembled WGS sequence"/>
</dbReference>
<accession>A0A368L0X5</accession>
<protein>
    <recommendedName>
        <fullName evidence="3">TerB family tellurite resistance protein</fullName>
    </recommendedName>
</protein>
<gene>
    <name evidence="1" type="ORF">DU000_10380</name>
</gene>
<evidence type="ECO:0000313" key="2">
    <source>
        <dbReference type="Proteomes" id="UP000252357"/>
    </source>
</evidence>
<keyword evidence="2" id="KW-1185">Reference proteome</keyword>
<dbReference type="AlphaFoldDB" id="A0A368L0X5"/>
<dbReference type="OrthoDB" id="8526975at2"/>
<dbReference type="Gene3D" id="1.10.3680.10">
    <property type="entry name" value="TerB-like"/>
    <property type="match status" value="1"/>
</dbReference>
<evidence type="ECO:0008006" key="3">
    <source>
        <dbReference type="Google" id="ProtNLM"/>
    </source>
</evidence>
<name>A0A368L0X5_9BURK</name>
<comment type="caution">
    <text evidence="1">The sequence shown here is derived from an EMBL/GenBank/DDBJ whole genome shotgun (WGS) entry which is preliminary data.</text>
</comment>
<dbReference type="SUPFAM" id="SSF158682">
    <property type="entry name" value="TerB-like"/>
    <property type="match status" value="1"/>
</dbReference>